<sequence>MKINMRTTAAVVAALTLAVSAASAEGFSVAGDIRSGIEFGFGDDAKVVSTSDYHDGNYYGNGNTRLRLNFKYENGDAGAVFRYEHKAGKAWFDEGNAKYAMGYAKLFDGILVAEAGKLKDLYTGSDGQEGYGLTDIASAGAYGAGFTLLPVDGLAVQAIVSDSLGKGFEARKDNFTFGAKYANDVIKVAGGYNLSGKAYGYVGIGAVENLGVDLEVYYEQLEDKDDIVEINEDINYDLNDSLSFGLLAYQKFGEEEKPVFEFNPHVMFGIDDTFAVSAESYITVPTAEDSKVAFSVTPALWINVKKAKVNVYYTYDNDGENSANYVGTGVKVSF</sequence>
<dbReference type="EMBL" id="CP064936">
    <property type="protein sequence ID" value="QQA01614.1"/>
    <property type="molecule type" value="Genomic_DNA"/>
</dbReference>
<evidence type="ECO:0000256" key="1">
    <source>
        <dbReference type="SAM" id="SignalP"/>
    </source>
</evidence>
<organism evidence="2 3">
    <name type="scientific">Treponema peruense</name>
    <dbReference type="NCBI Taxonomy" id="2787628"/>
    <lineage>
        <taxon>Bacteria</taxon>
        <taxon>Pseudomonadati</taxon>
        <taxon>Spirochaetota</taxon>
        <taxon>Spirochaetia</taxon>
        <taxon>Spirochaetales</taxon>
        <taxon>Treponemataceae</taxon>
        <taxon>Treponema</taxon>
    </lineage>
</organism>
<dbReference type="RefSeq" id="WP_198443154.1">
    <property type="nucleotide sequence ID" value="NZ_CBCSHE010000011.1"/>
</dbReference>
<evidence type="ECO:0000313" key="3">
    <source>
        <dbReference type="Proteomes" id="UP000595224"/>
    </source>
</evidence>
<dbReference type="KEGG" id="tper:IWA51_03100"/>
<gene>
    <name evidence="2" type="ORF">IWA51_03100</name>
</gene>
<evidence type="ECO:0008006" key="4">
    <source>
        <dbReference type="Google" id="ProtNLM"/>
    </source>
</evidence>
<protein>
    <recommendedName>
        <fullName evidence="4">Porin</fullName>
    </recommendedName>
</protein>
<reference evidence="2 3" key="1">
    <citation type="submission" date="2020-11" db="EMBL/GenBank/DDBJ databases">
        <title>Treponema Peruensis nv. sp., first commensal Treponema isolated from human feces.</title>
        <authorList>
            <person name="Belkhou C."/>
            <person name="Raes J."/>
        </authorList>
    </citation>
    <scope>NUCLEOTIDE SEQUENCE [LARGE SCALE GENOMIC DNA]</scope>
    <source>
        <strain evidence="2 3">RCC2812</strain>
    </source>
</reference>
<dbReference type="Proteomes" id="UP000595224">
    <property type="component" value="Chromosome"/>
</dbReference>
<feature type="signal peptide" evidence="1">
    <location>
        <begin position="1"/>
        <end position="24"/>
    </location>
</feature>
<accession>A0A7T3V5Z2</accession>
<dbReference type="AlphaFoldDB" id="A0A7T3V5Z2"/>
<proteinExistence type="predicted"/>
<keyword evidence="1" id="KW-0732">Signal</keyword>
<name>A0A7T3V5Z2_9SPIR</name>
<keyword evidence="3" id="KW-1185">Reference proteome</keyword>
<evidence type="ECO:0000313" key="2">
    <source>
        <dbReference type="EMBL" id="QQA01614.1"/>
    </source>
</evidence>
<feature type="chain" id="PRO_5032956350" description="Porin" evidence="1">
    <location>
        <begin position="25"/>
        <end position="334"/>
    </location>
</feature>